<reference evidence="2" key="1">
    <citation type="submission" date="2015-09" db="EMBL/GenBank/DDBJ databases">
        <authorList>
            <person name="Sai Rama Sridatta P."/>
        </authorList>
    </citation>
    <scope>NUCLEOTIDE SEQUENCE [LARGE SCALE GENOMIC DNA]</scope>
</reference>
<protein>
    <submittedName>
        <fullName evidence="1">Uncharacterized protein</fullName>
    </submittedName>
</protein>
<keyword evidence="2" id="KW-1185">Reference proteome</keyword>
<name>A0A4W6BL10_LATCA</name>
<dbReference type="GeneTree" id="ENSGT01030000235173"/>
<organism evidence="1 2">
    <name type="scientific">Lates calcarifer</name>
    <name type="common">Barramundi</name>
    <name type="synonym">Holocentrus calcarifer</name>
    <dbReference type="NCBI Taxonomy" id="8187"/>
    <lineage>
        <taxon>Eukaryota</taxon>
        <taxon>Metazoa</taxon>
        <taxon>Chordata</taxon>
        <taxon>Craniata</taxon>
        <taxon>Vertebrata</taxon>
        <taxon>Euteleostomi</taxon>
        <taxon>Actinopterygii</taxon>
        <taxon>Neopterygii</taxon>
        <taxon>Teleostei</taxon>
        <taxon>Neoteleostei</taxon>
        <taxon>Acanthomorphata</taxon>
        <taxon>Carangaria</taxon>
        <taxon>Carangaria incertae sedis</taxon>
        <taxon>Centropomidae</taxon>
        <taxon>Lates</taxon>
    </lineage>
</organism>
<accession>A0A4W6BL10</accession>
<evidence type="ECO:0000313" key="1">
    <source>
        <dbReference type="Ensembl" id="ENSLCAP00010001296.1"/>
    </source>
</evidence>
<dbReference type="Proteomes" id="UP000314980">
    <property type="component" value="Unassembled WGS sequence"/>
</dbReference>
<dbReference type="InParanoid" id="A0A4W6BL10"/>
<dbReference type="AlphaFoldDB" id="A0A4W6BL10"/>
<reference evidence="1" key="3">
    <citation type="submission" date="2025-09" db="UniProtKB">
        <authorList>
            <consortium name="Ensembl"/>
        </authorList>
    </citation>
    <scope>IDENTIFICATION</scope>
</reference>
<proteinExistence type="predicted"/>
<evidence type="ECO:0000313" key="2">
    <source>
        <dbReference type="Proteomes" id="UP000314980"/>
    </source>
</evidence>
<dbReference type="Ensembl" id="ENSLCAT00010001357.1">
    <property type="protein sequence ID" value="ENSLCAP00010001296.1"/>
    <property type="gene ID" value="ENSLCAG00010000775.1"/>
</dbReference>
<reference evidence="1" key="2">
    <citation type="submission" date="2025-08" db="UniProtKB">
        <authorList>
            <consortium name="Ensembl"/>
        </authorList>
    </citation>
    <scope>IDENTIFICATION</scope>
</reference>
<sequence>MAERRPKRIRSVEYGLKKKGYDQARGKCRVNIGEAFQRWRDLRELLGLKLDADVALFLLDRCATMFHTASRSISFCPICQCL</sequence>